<dbReference type="GO" id="GO:0016709">
    <property type="term" value="F:oxidoreductase activity, acting on paired donors, with incorporation or reduction of molecular oxygen, NAD(P)H as one donor, and incorporation of one atom of oxygen"/>
    <property type="evidence" value="ECO:0007669"/>
    <property type="project" value="UniProtKB-ARBA"/>
</dbReference>
<dbReference type="HOGENOM" id="CLU_009665_9_2_1"/>
<evidence type="ECO:0000259" key="7">
    <source>
        <dbReference type="Pfam" id="PF07976"/>
    </source>
</evidence>
<evidence type="ECO:0000256" key="3">
    <source>
        <dbReference type="ARBA" id="ARBA00022630"/>
    </source>
</evidence>
<dbReference type="EMBL" id="KN837194">
    <property type="protein sequence ID" value="KIJ34905.1"/>
    <property type="molecule type" value="Genomic_DNA"/>
</dbReference>
<evidence type="ECO:0000256" key="4">
    <source>
        <dbReference type="ARBA" id="ARBA00022827"/>
    </source>
</evidence>
<keyword evidence="9" id="KW-1185">Reference proteome</keyword>
<feature type="domain" description="Phenol hydroxylase-like C-terminal dimerisation" evidence="7">
    <location>
        <begin position="494"/>
        <end position="675"/>
    </location>
</feature>
<dbReference type="AlphaFoldDB" id="A0A0C9VBQ9"/>
<proteinExistence type="inferred from homology"/>
<dbReference type="PANTHER" id="PTHR43004">
    <property type="entry name" value="TRK SYSTEM POTASSIUM UPTAKE PROTEIN"/>
    <property type="match status" value="1"/>
</dbReference>
<dbReference type="Pfam" id="PF07976">
    <property type="entry name" value="Phe_hydrox_dim"/>
    <property type="match status" value="1"/>
</dbReference>
<dbReference type="SUPFAM" id="SSF52833">
    <property type="entry name" value="Thioredoxin-like"/>
    <property type="match status" value="1"/>
</dbReference>
<dbReference type="SUPFAM" id="SSF51905">
    <property type="entry name" value="FAD/NAD(P)-binding domain"/>
    <property type="match status" value="1"/>
</dbReference>
<dbReference type="Gene3D" id="3.30.9.10">
    <property type="entry name" value="D-Amino Acid Oxidase, subunit A, domain 2"/>
    <property type="match status" value="1"/>
</dbReference>
<keyword evidence="3" id="KW-0285">Flavoprotein</keyword>
<dbReference type="Pfam" id="PF01494">
    <property type="entry name" value="FAD_binding_3"/>
    <property type="match status" value="3"/>
</dbReference>
<evidence type="ECO:0000256" key="5">
    <source>
        <dbReference type="ARBA" id="ARBA00023002"/>
    </source>
</evidence>
<name>A0A0C9VBQ9_SPHS4</name>
<reference evidence="8 9" key="1">
    <citation type="submission" date="2014-06" db="EMBL/GenBank/DDBJ databases">
        <title>Evolutionary Origins and Diversification of the Mycorrhizal Mutualists.</title>
        <authorList>
            <consortium name="DOE Joint Genome Institute"/>
            <consortium name="Mycorrhizal Genomics Consortium"/>
            <person name="Kohler A."/>
            <person name="Kuo A."/>
            <person name="Nagy L.G."/>
            <person name="Floudas D."/>
            <person name="Copeland A."/>
            <person name="Barry K.W."/>
            <person name="Cichocki N."/>
            <person name="Veneault-Fourrey C."/>
            <person name="LaButti K."/>
            <person name="Lindquist E.A."/>
            <person name="Lipzen A."/>
            <person name="Lundell T."/>
            <person name="Morin E."/>
            <person name="Murat C."/>
            <person name="Riley R."/>
            <person name="Ohm R."/>
            <person name="Sun H."/>
            <person name="Tunlid A."/>
            <person name="Henrissat B."/>
            <person name="Grigoriev I.V."/>
            <person name="Hibbett D.S."/>
            <person name="Martin F."/>
        </authorList>
    </citation>
    <scope>NUCLEOTIDE SEQUENCE [LARGE SCALE GENOMIC DNA]</scope>
    <source>
        <strain evidence="8 9">SS14</strain>
    </source>
</reference>
<protein>
    <recommendedName>
        <fullName evidence="10">Phenol 2-monooxygenase</fullName>
    </recommendedName>
</protein>
<comment type="similarity">
    <text evidence="2">Belongs to the PheA/TfdB FAD monooxygenase family.</text>
</comment>
<dbReference type="Gene3D" id="3.40.30.20">
    <property type="match status" value="1"/>
</dbReference>
<dbReference type="InterPro" id="IPR036188">
    <property type="entry name" value="FAD/NAD-bd_sf"/>
</dbReference>
<feature type="domain" description="FAD-binding" evidence="6">
    <location>
        <begin position="233"/>
        <end position="316"/>
    </location>
</feature>
<dbReference type="Proteomes" id="UP000054279">
    <property type="component" value="Unassembled WGS sequence"/>
</dbReference>
<comment type="cofactor">
    <cofactor evidence="1">
        <name>FAD</name>
        <dbReference type="ChEBI" id="CHEBI:57692"/>
    </cofactor>
</comment>
<organism evidence="8 9">
    <name type="scientific">Sphaerobolus stellatus (strain SS14)</name>
    <dbReference type="NCBI Taxonomy" id="990650"/>
    <lineage>
        <taxon>Eukaryota</taxon>
        <taxon>Fungi</taxon>
        <taxon>Dikarya</taxon>
        <taxon>Basidiomycota</taxon>
        <taxon>Agaricomycotina</taxon>
        <taxon>Agaricomycetes</taxon>
        <taxon>Phallomycetidae</taxon>
        <taxon>Geastrales</taxon>
        <taxon>Sphaerobolaceae</taxon>
        <taxon>Sphaerobolus</taxon>
    </lineage>
</organism>
<evidence type="ECO:0000256" key="2">
    <source>
        <dbReference type="ARBA" id="ARBA00007801"/>
    </source>
</evidence>
<feature type="domain" description="FAD-binding" evidence="6">
    <location>
        <begin position="384"/>
        <end position="462"/>
    </location>
</feature>
<dbReference type="InterPro" id="IPR050641">
    <property type="entry name" value="RIFMO-like"/>
</dbReference>
<keyword evidence="5" id="KW-0560">Oxidoreductase</keyword>
<accession>A0A0C9VBQ9</accession>
<keyword evidence="4" id="KW-0274">FAD</keyword>
<evidence type="ECO:0000313" key="9">
    <source>
        <dbReference type="Proteomes" id="UP000054279"/>
    </source>
</evidence>
<dbReference type="InterPro" id="IPR036249">
    <property type="entry name" value="Thioredoxin-like_sf"/>
</dbReference>
<gene>
    <name evidence="8" type="ORF">M422DRAFT_782649</name>
</gene>
<dbReference type="Gene3D" id="3.50.50.60">
    <property type="entry name" value="FAD/NAD(P)-binding domain"/>
    <property type="match status" value="1"/>
</dbReference>
<dbReference type="PRINTS" id="PR00420">
    <property type="entry name" value="RNGMNOXGNASE"/>
</dbReference>
<evidence type="ECO:0000259" key="6">
    <source>
        <dbReference type="Pfam" id="PF01494"/>
    </source>
</evidence>
<evidence type="ECO:0000313" key="8">
    <source>
        <dbReference type="EMBL" id="KIJ34905.1"/>
    </source>
</evidence>
<dbReference type="OrthoDB" id="1716816at2759"/>
<feature type="domain" description="FAD-binding" evidence="6">
    <location>
        <begin position="50"/>
        <end position="179"/>
    </location>
</feature>
<dbReference type="InterPro" id="IPR012941">
    <property type="entry name" value="Phe_hydrox_C_dim_dom"/>
</dbReference>
<dbReference type="GO" id="GO:0071949">
    <property type="term" value="F:FAD binding"/>
    <property type="evidence" value="ECO:0007669"/>
    <property type="project" value="InterPro"/>
</dbReference>
<evidence type="ECO:0000256" key="1">
    <source>
        <dbReference type="ARBA" id="ARBA00001974"/>
    </source>
</evidence>
<sequence>MSLLASIPVVDSSPIVEEHKGSWHPTTLNQSDISHFIPIGEPEPTIQKNKVDVLIVGAGPSGLFLAQALIRLGVTVTVIDRRSRDALYGNADGLQPRTLEIWKSYGILESIKSKGACMHAMVAYQKSPDGTALHRGPPSNNVIIPCRYPYEITAHIRDIEDTLRYSFEMAGGQVLQPTQPLSIGLGTERGTDLATSYPCKITVFHGERSHPHPPNIPEASLYNKLRERDLQIEPSETETVYAKYVVGADGAHSWVRKAVNIPLEGEDTESVWGVADVHIETDFPDYRFKCVIQSASGAVIIIPREGDKIRIYVQIIEHNFLAKNDNGRIDRLGIPQAKIQDIVSRHKKDSPHIILSLPRFSGPQSFQARTLELILHTNLIIDNLAVPQKVAQRFSHNNRVFIVGDACHTHSPKAGQGANASMGDSHNLAWKLAYVIRGWAKPSLLQTYEDERRTYAQDLIAFDREISESLEVGTAEDYRRLLHKQNLFTSGIGIHYSKSRLTVSSDASVTSDKRVKNGQRIPFGPVIRLADWEPYDLQDLCLSDGTFKLLIFPGDIQDSVMLESLRTFAAGFEVAKDKSSFPSGKVPLQDMLAIHTIATSDRIHVSWKDIPPNLASSWGNCFTFDPRGQGINDFFLDLIHNEKGLVILVRPDGYISIIMDMVEDASQNIFAFLESLQD</sequence>
<dbReference type="InterPro" id="IPR038220">
    <property type="entry name" value="PHOX_C_sf"/>
</dbReference>
<dbReference type="PANTHER" id="PTHR43004:SF19">
    <property type="entry name" value="BINDING MONOOXYGENASE, PUTATIVE (JCVI)-RELATED"/>
    <property type="match status" value="1"/>
</dbReference>
<dbReference type="SUPFAM" id="SSF54373">
    <property type="entry name" value="FAD-linked reductases, C-terminal domain"/>
    <property type="match status" value="1"/>
</dbReference>
<dbReference type="InterPro" id="IPR002938">
    <property type="entry name" value="FAD-bd"/>
</dbReference>
<evidence type="ECO:0008006" key="10">
    <source>
        <dbReference type="Google" id="ProtNLM"/>
    </source>
</evidence>